<feature type="binding site" evidence="1">
    <location>
        <position position="15"/>
    </location>
    <ligand>
        <name>Mg(2+)</name>
        <dbReference type="ChEBI" id="CHEBI:18420"/>
        <label>1</label>
    </ligand>
</feature>
<sequence>MPGGGCFDVGPGQFTDDTELALCLAYGLAGNPPSGGFPAQAVGREYVWWANSSEPFDIGVTTATAFSLPYGQQVADHAAAIQGNVQNAQSLASKANGALMRATPVAIWAHRLPAQAIAAAAAADARLSHPNQATQDANAAYVIAVASLIRQPGDAAAALAAAESWAAEHACLEVQQWLAGARDVSVMQQYQATAMIGFAKHAFQLAFYHLRQRSSFLEGLQHALLAGGDTDTNAAIVCGMLGALHGAAAIPADLRSKVESYEWTAGMPHGGSCVRPDQLRGKHLVPLAGQLYGDAMRDAAAGQ</sequence>
<dbReference type="InterPro" id="IPR005502">
    <property type="entry name" value="Ribosyl_crysJ1"/>
</dbReference>
<dbReference type="Pfam" id="PF03747">
    <property type="entry name" value="ADP_ribosyl_GH"/>
    <property type="match status" value="1"/>
</dbReference>
<dbReference type="InterPro" id="IPR036705">
    <property type="entry name" value="Ribosyl_crysJ1_sf"/>
</dbReference>
<dbReference type="SUPFAM" id="SSF101478">
    <property type="entry name" value="ADP-ribosylglycohydrolase"/>
    <property type="match status" value="1"/>
</dbReference>
<dbReference type="PANTHER" id="PTHR16222:SF35">
    <property type="entry name" value="ADP-RIBOSYLGLYCOHYDROLASE"/>
    <property type="match status" value="1"/>
</dbReference>
<feature type="binding site" evidence="1">
    <location>
        <position position="232"/>
    </location>
    <ligand>
        <name>Mg(2+)</name>
        <dbReference type="ChEBI" id="CHEBI:18420"/>
        <label>1</label>
    </ligand>
</feature>
<keyword evidence="1" id="KW-0479">Metal-binding</keyword>
<gene>
    <name evidence="2" type="ORF">C2E21_8245</name>
</gene>
<dbReference type="AlphaFoldDB" id="A0A2P6TFD3"/>
<name>A0A2P6TFD3_CHLSO</name>
<keyword evidence="3" id="KW-1185">Reference proteome</keyword>
<feature type="binding site" evidence="1">
    <location>
        <position position="231"/>
    </location>
    <ligand>
        <name>Mg(2+)</name>
        <dbReference type="ChEBI" id="CHEBI:18420"/>
        <label>1</label>
    </ligand>
</feature>
<dbReference type="InterPro" id="IPR050792">
    <property type="entry name" value="ADP-ribosylglycohydrolase"/>
</dbReference>
<dbReference type="GO" id="GO:0046872">
    <property type="term" value="F:metal ion binding"/>
    <property type="evidence" value="ECO:0007669"/>
    <property type="project" value="UniProtKB-KW"/>
</dbReference>
<protein>
    <submittedName>
        <fullName evidence="2">ADP-ribosylation Crystallin J1</fullName>
    </submittedName>
</protein>
<evidence type="ECO:0000313" key="2">
    <source>
        <dbReference type="EMBL" id="PRW32678.1"/>
    </source>
</evidence>
<feature type="binding site" evidence="1">
    <location>
        <position position="16"/>
    </location>
    <ligand>
        <name>Mg(2+)</name>
        <dbReference type="ChEBI" id="CHEBI:18420"/>
        <label>1</label>
    </ligand>
</feature>
<dbReference type="Proteomes" id="UP000239899">
    <property type="component" value="Unassembled WGS sequence"/>
</dbReference>
<reference evidence="2 3" key="1">
    <citation type="journal article" date="2018" name="Plant J.">
        <title>Genome sequences of Chlorella sorokiniana UTEX 1602 and Micractinium conductrix SAG 241.80: implications to maltose excretion by a green alga.</title>
        <authorList>
            <person name="Arriola M.B."/>
            <person name="Velmurugan N."/>
            <person name="Zhang Y."/>
            <person name="Plunkett M.H."/>
            <person name="Hondzo H."/>
            <person name="Barney B.M."/>
        </authorList>
    </citation>
    <scope>NUCLEOTIDE SEQUENCE [LARGE SCALE GENOMIC DNA]</scope>
    <source>
        <strain evidence="3">UTEX 1602</strain>
    </source>
</reference>
<organism evidence="2 3">
    <name type="scientific">Chlorella sorokiniana</name>
    <name type="common">Freshwater green alga</name>
    <dbReference type="NCBI Taxonomy" id="3076"/>
    <lineage>
        <taxon>Eukaryota</taxon>
        <taxon>Viridiplantae</taxon>
        <taxon>Chlorophyta</taxon>
        <taxon>core chlorophytes</taxon>
        <taxon>Trebouxiophyceae</taxon>
        <taxon>Chlorellales</taxon>
        <taxon>Chlorellaceae</taxon>
        <taxon>Chlorella clade</taxon>
        <taxon>Chlorella</taxon>
    </lineage>
</organism>
<evidence type="ECO:0000313" key="3">
    <source>
        <dbReference type="Proteomes" id="UP000239899"/>
    </source>
</evidence>
<comment type="cofactor">
    <cofactor evidence="1">
        <name>Mg(2+)</name>
        <dbReference type="ChEBI" id="CHEBI:18420"/>
    </cofactor>
    <text evidence="1">Binds 2 magnesium ions per subunit.</text>
</comment>
<accession>A0A2P6TFD3</accession>
<comment type="caution">
    <text evidence="2">The sequence shown here is derived from an EMBL/GenBank/DDBJ whole genome shotgun (WGS) entry which is preliminary data.</text>
</comment>
<dbReference type="EMBL" id="LHPG02000019">
    <property type="protein sequence ID" value="PRW32678.1"/>
    <property type="molecule type" value="Genomic_DNA"/>
</dbReference>
<feature type="binding site" evidence="1">
    <location>
        <position position="17"/>
    </location>
    <ligand>
        <name>Mg(2+)</name>
        <dbReference type="ChEBI" id="CHEBI:18420"/>
        <label>1</label>
    </ligand>
</feature>
<dbReference type="Gene3D" id="1.10.4080.10">
    <property type="entry name" value="ADP-ribosylation/Crystallin J1"/>
    <property type="match status" value="1"/>
</dbReference>
<evidence type="ECO:0000256" key="1">
    <source>
        <dbReference type="PIRSR" id="PIRSR605502-1"/>
    </source>
</evidence>
<feature type="binding site" evidence="1">
    <location>
        <position position="229"/>
    </location>
    <ligand>
        <name>Mg(2+)</name>
        <dbReference type="ChEBI" id="CHEBI:18420"/>
        <label>1</label>
    </ligand>
</feature>
<dbReference type="PANTHER" id="PTHR16222">
    <property type="entry name" value="ADP-RIBOSYLGLYCOHYDROLASE"/>
    <property type="match status" value="1"/>
</dbReference>
<dbReference type="STRING" id="3076.A0A2P6TFD3"/>
<dbReference type="OrthoDB" id="410104at2759"/>
<keyword evidence="1" id="KW-0460">Magnesium</keyword>
<proteinExistence type="predicted"/>